<dbReference type="PANTHER" id="PTHR43003">
    <property type="entry name" value="DNA-3-METHYLADENINE GLYCOSYLASE"/>
    <property type="match status" value="1"/>
</dbReference>
<dbReference type="InterPro" id="IPR011257">
    <property type="entry name" value="DNA_glycosylase"/>
</dbReference>
<dbReference type="Proteomes" id="UP000019151">
    <property type="component" value="Chromosome"/>
</dbReference>
<evidence type="ECO:0000256" key="3">
    <source>
        <dbReference type="ARBA" id="ARBA00022763"/>
    </source>
</evidence>
<feature type="domain" description="DNA-3-methyladenine glycosylase AlkA N-terminal" evidence="6">
    <location>
        <begin position="7"/>
        <end position="121"/>
    </location>
</feature>
<dbReference type="Pfam" id="PF00730">
    <property type="entry name" value="HhH-GPD"/>
    <property type="match status" value="1"/>
</dbReference>
<dbReference type="OrthoDB" id="9811249at2"/>
<dbReference type="FunCoup" id="W0RD87">
    <property type="interactions" value="147"/>
</dbReference>
<dbReference type="InterPro" id="IPR037046">
    <property type="entry name" value="AlkA_N_sf"/>
</dbReference>
<dbReference type="GO" id="GO:0006307">
    <property type="term" value="P:DNA alkylation repair"/>
    <property type="evidence" value="ECO:0007669"/>
    <property type="project" value="TreeGrafter"/>
</dbReference>
<dbReference type="InParanoid" id="W0RD87"/>
<dbReference type="Gene3D" id="3.30.310.20">
    <property type="entry name" value="DNA-3-methyladenine glycosylase AlkA, N-terminal domain"/>
    <property type="match status" value="1"/>
</dbReference>
<dbReference type="KEGG" id="gba:J421_1547"/>
<dbReference type="GO" id="GO:0006285">
    <property type="term" value="P:base-excision repair, AP site formation"/>
    <property type="evidence" value="ECO:0007669"/>
    <property type="project" value="TreeGrafter"/>
</dbReference>
<keyword evidence="8" id="KW-1185">Reference proteome</keyword>
<evidence type="ECO:0000256" key="2">
    <source>
        <dbReference type="ARBA" id="ARBA00012000"/>
    </source>
</evidence>
<dbReference type="GO" id="GO:0032131">
    <property type="term" value="F:alkylated DNA binding"/>
    <property type="evidence" value="ECO:0007669"/>
    <property type="project" value="TreeGrafter"/>
</dbReference>
<name>W0RD87_9BACT</name>
<dbReference type="EC" id="3.2.2.21" evidence="2"/>
<keyword evidence="3" id="KW-0227">DNA damage</keyword>
<dbReference type="PATRIC" id="fig|861299.3.peg.1570"/>
<dbReference type="CDD" id="cd00056">
    <property type="entry name" value="ENDO3c"/>
    <property type="match status" value="1"/>
</dbReference>
<dbReference type="Gene3D" id="1.10.340.30">
    <property type="entry name" value="Hypothetical protein, domain 2"/>
    <property type="match status" value="1"/>
</dbReference>
<evidence type="ECO:0000256" key="4">
    <source>
        <dbReference type="ARBA" id="ARBA00023204"/>
    </source>
</evidence>
<dbReference type="InterPro" id="IPR023170">
    <property type="entry name" value="HhH_base_excis_C"/>
</dbReference>
<dbReference type="InterPro" id="IPR051912">
    <property type="entry name" value="Alkylbase_DNA_Glycosylase/TA"/>
</dbReference>
<evidence type="ECO:0000259" key="6">
    <source>
        <dbReference type="SMART" id="SM01009"/>
    </source>
</evidence>
<dbReference type="PANTHER" id="PTHR43003:SF13">
    <property type="entry name" value="DNA-3-METHYLADENINE GLYCOSYLASE 2"/>
    <property type="match status" value="1"/>
</dbReference>
<evidence type="ECO:0000313" key="8">
    <source>
        <dbReference type="Proteomes" id="UP000019151"/>
    </source>
</evidence>
<evidence type="ECO:0000313" key="7">
    <source>
        <dbReference type="EMBL" id="AHG89084.1"/>
    </source>
</evidence>
<dbReference type="SMART" id="SM01009">
    <property type="entry name" value="AlkA_N"/>
    <property type="match status" value="1"/>
</dbReference>
<dbReference type="SUPFAM" id="SSF48150">
    <property type="entry name" value="DNA-glycosylase"/>
    <property type="match status" value="1"/>
</dbReference>
<comment type="catalytic activity">
    <reaction evidence="1">
        <text>Hydrolysis of alkylated DNA, releasing 3-methyladenine, 3-methylguanine, 7-methylguanine and 7-methyladenine.</text>
        <dbReference type="EC" id="3.2.2.21"/>
    </reaction>
</comment>
<dbReference type="GO" id="GO:0032993">
    <property type="term" value="C:protein-DNA complex"/>
    <property type="evidence" value="ECO:0007669"/>
    <property type="project" value="TreeGrafter"/>
</dbReference>
<evidence type="ECO:0000256" key="1">
    <source>
        <dbReference type="ARBA" id="ARBA00000086"/>
    </source>
</evidence>
<dbReference type="EMBL" id="CP007128">
    <property type="protein sequence ID" value="AHG89084.1"/>
    <property type="molecule type" value="Genomic_DNA"/>
</dbReference>
<dbReference type="GO" id="GO:0043916">
    <property type="term" value="F:DNA-7-methylguanine glycosylase activity"/>
    <property type="evidence" value="ECO:0007669"/>
    <property type="project" value="TreeGrafter"/>
</dbReference>
<gene>
    <name evidence="7" type="ORF">J421_1547</name>
</gene>
<sequence>MTATSRPLHLAAPDGFDFRWITGFLAPRAVPSIERVTDHAYVRVVRLPVHGPVRVTVRANGAALRAASDPALAPAVLRGIVTRMLDLGEDVTRFRAHVARDRALGPIVARHTAVRLPQLLDPFEGLVRGLLGQQVSVRAASTIADRLVRLLGEPLGGDEPSVAFPSADAVADASVDTLRSLGVPRTRAAALRACAAAVRDGRLRWDAVRAMPADEAQRALDDLPGVGPWTASYVRMRALGDRDAFPAADLGVVKALARLGVAPADAERAAERWRPWRAYATVFLWTSLSDPV</sequence>
<dbReference type="STRING" id="861299.J421_1547"/>
<dbReference type="Pfam" id="PF06029">
    <property type="entry name" value="AlkA_N"/>
    <property type="match status" value="1"/>
</dbReference>
<protein>
    <recommendedName>
        <fullName evidence="2">DNA-3-methyladenine glycosylase II</fullName>
        <ecNumber evidence="2">3.2.2.21</ecNumber>
    </recommendedName>
</protein>
<keyword evidence="4" id="KW-0234">DNA repair</keyword>
<dbReference type="InterPro" id="IPR003265">
    <property type="entry name" value="HhH-GPD_domain"/>
</dbReference>
<dbReference type="HOGENOM" id="CLU_000445_72_3_0"/>
<dbReference type="Gene3D" id="1.10.1670.10">
    <property type="entry name" value="Helix-hairpin-Helix base-excision DNA repair enzymes (C-terminal)"/>
    <property type="match status" value="1"/>
</dbReference>
<dbReference type="RefSeq" id="WP_025410598.1">
    <property type="nucleotide sequence ID" value="NZ_CP007128.1"/>
</dbReference>
<feature type="domain" description="HhH-GPD" evidence="5">
    <location>
        <begin position="131"/>
        <end position="289"/>
    </location>
</feature>
<dbReference type="SMART" id="SM00478">
    <property type="entry name" value="ENDO3c"/>
    <property type="match status" value="1"/>
</dbReference>
<dbReference type="AlphaFoldDB" id="W0RD87"/>
<dbReference type="SUPFAM" id="SSF55945">
    <property type="entry name" value="TATA-box binding protein-like"/>
    <property type="match status" value="1"/>
</dbReference>
<reference evidence="7 8" key="1">
    <citation type="journal article" date="2014" name="Genome Announc.">
        <title>Genome Sequence and Methylome of Soil Bacterium Gemmatirosa kalamazoonensis KBS708T, a Member of the Rarely Cultivated Gemmatimonadetes Phylum.</title>
        <authorList>
            <person name="Debruyn J.M."/>
            <person name="Radosevich M."/>
            <person name="Wommack K.E."/>
            <person name="Polson S.W."/>
            <person name="Hauser L.J."/>
            <person name="Fawaz M.N."/>
            <person name="Korlach J."/>
            <person name="Tsai Y.C."/>
        </authorList>
    </citation>
    <scope>NUCLEOTIDE SEQUENCE [LARGE SCALE GENOMIC DNA]</scope>
    <source>
        <strain evidence="7 8">KBS708</strain>
    </source>
</reference>
<evidence type="ECO:0000259" key="5">
    <source>
        <dbReference type="SMART" id="SM00478"/>
    </source>
</evidence>
<dbReference type="InterPro" id="IPR010316">
    <property type="entry name" value="AlkA_N"/>
</dbReference>
<accession>W0RD87</accession>
<proteinExistence type="predicted"/>
<dbReference type="GO" id="GO:0005737">
    <property type="term" value="C:cytoplasm"/>
    <property type="evidence" value="ECO:0007669"/>
    <property type="project" value="TreeGrafter"/>
</dbReference>
<dbReference type="eggNOG" id="COG0122">
    <property type="taxonomic scope" value="Bacteria"/>
</dbReference>
<dbReference type="GO" id="GO:0008725">
    <property type="term" value="F:DNA-3-methyladenine glycosylase activity"/>
    <property type="evidence" value="ECO:0007669"/>
    <property type="project" value="TreeGrafter"/>
</dbReference>
<organism evidence="7 8">
    <name type="scientific">Gemmatirosa kalamazoonensis</name>
    <dbReference type="NCBI Taxonomy" id="861299"/>
    <lineage>
        <taxon>Bacteria</taxon>
        <taxon>Pseudomonadati</taxon>
        <taxon>Gemmatimonadota</taxon>
        <taxon>Gemmatimonadia</taxon>
        <taxon>Gemmatimonadales</taxon>
        <taxon>Gemmatimonadaceae</taxon>
        <taxon>Gemmatirosa</taxon>
    </lineage>
</organism>